<evidence type="ECO:0000313" key="1">
    <source>
        <dbReference type="EMBL" id="KAK4766265.1"/>
    </source>
</evidence>
<dbReference type="Proteomes" id="UP001345219">
    <property type="component" value="Chromosome 7"/>
</dbReference>
<accession>A0AAN7QIS0</accession>
<dbReference type="Pfam" id="PF10604">
    <property type="entry name" value="Polyketide_cyc2"/>
    <property type="match status" value="1"/>
</dbReference>
<keyword evidence="2" id="KW-1185">Reference proteome</keyword>
<organism evidence="1 2">
    <name type="scientific">Trapa incisa</name>
    <dbReference type="NCBI Taxonomy" id="236973"/>
    <lineage>
        <taxon>Eukaryota</taxon>
        <taxon>Viridiplantae</taxon>
        <taxon>Streptophyta</taxon>
        <taxon>Embryophyta</taxon>
        <taxon>Tracheophyta</taxon>
        <taxon>Spermatophyta</taxon>
        <taxon>Magnoliopsida</taxon>
        <taxon>eudicotyledons</taxon>
        <taxon>Gunneridae</taxon>
        <taxon>Pentapetalae</taxon>
        <taxon>rosids</taxon>
        <taxon>malvids</taxon>
        <taxon>Myrtales</taxon>
        <taxon>Lythraceae</taxon>
        <taxon>Trapa</taxon>
    </lineage>
</organism>
<dbReference type="Gene3D" id="3.30.530.20">
    <property type="match status" value="1"/>
</dbReference>
<dbReference type="SUPFAM" id="SSF52540">
    <property type="entry name" value="P-loop containing nucleoside triphosphate hydrolases"/>
    <property type="match status" value="1"/>
</dbReference>
<dbReference type="GO" id="GO:0004864">
    <property type="term" value="F:protein phosphatase inhibitor activity"/>
    <property type="evidence" value="ECO:0007669"/>
    <property type="project" value="UniProtKB-ARBA"/>
</dbReference>
<name>A0AAN7QIS0_9MYRT</name>
<dbReference type="InterPro" id="IPR023393">
    <property type="entry name" value="START-like_dom_sf"/>
</dbReference>
<evidence type="ECO:0000313" key="2">
    <source>
        <dbReference type="Proteomes" id="UP001345219"/>
    </source>
</evidence>
<comment type="caution">
    <text evidence="1">The sequence shown here is derived from an EMBL/GenBank/DDBJ whole genome shotgun (WGS) entry which is preliminary data.</text>
</comment>
<sequence>MWMSGYLTGNPVEQYHIHAMKPNQCCSAATRAIAAPVGVVWSVLRRFDNSQGYKHFIRSCRVVDGDGRVGTVREVRHPRRGCRDPFDLQLPERLRTQSFVAPIVEILRRSSAHVMPHQIPILDEAGRLLDMGFLKQIISTVSQLPNLWRTGHFRATQTEDVEELAKAGLMNPED</sequence>
<dbReference type="EMBL" id="JAXIOK010000007">
    <property type="protein sequence ID" value="KAK4766265.1"/>
    <property type="molecule type" value="Genomic_DNA"/>
</dbReference>
<dbReference type="SUPFAM" id="SSF55961">
    <property type="entry name" value="Bet v1-like"/>
    <property type="match status" value="1"/>
</dbReference>
<gene>
    <name evidence="1" type="ORF">SAY87_007907</name>
</gene>
<dbReference type="InterPro" id="IPR019587">
    <property type="entry name" value="Polyketide_cyclase/dehydratase"/>
</dbReference>
<dbReference type="AlphaFoldDB" id="A0AAN7QIS0"/>
<protein>
    <submittedName>
        <fullName evidence="1">Uncharacterized protein</fullName>
    </submittedName>
</protein>
<dbReference type="Gene3D" id="3.40.50.300">
    <property type="entry name" value="P-loop containing nucleotide triphosphate hydrolases"/>
    <property type="match status" value="1"/>
</dbReference>
<dbReference type="InterPro" id="IPR027417">
    <property type="entry name" value="P-loop_NTPase"/>
</dbReference>
<proteinExistence type="predicted"/>
<reference evidence="1 2" key="1">
    <citation type="journal article" date="2023" name="Hortic Res">
        <title>Pangenome of water caltrop reveals structural variations and asymmetric subgenome divergence after allopolyploidization.</title>
        <authorList>
            <person name="Zhang X."/>
            <person name="Chen Y."/>
            <person name="Wang L."/>
            <person name="Yuan Y."/>
            <person name="Fang M."/>
            <person name="Shi L."/>
            <person name="Lu R."/>
            <person name="Comes H.P."/>
            <person name="Ma Y."/>
            <person name="Chen Y."/>
            <person name="Huang G."/>
            <person name="Zhou Y."/>
            <person name="Zheng Z."/>
            <person name="Qiu Y."/>
        </authorList>
    </citation>
    <scope>NUCLEOTIDE SEQUENCE [LARGE SCALE GENOMIC DNA]</scope>
    <source>
        <tissue evidence="1">Roots</tissue>
    </source>
</reference>